<dbReference type="NCBIfam" id="NF012196">
    <property type="entry name" value="Ig_like_ice"/>
    <property type="match status" value="2"/>
</dbReference>
<dbReference type="InterPro" id="IPR018511">
    <property type="entry name" value="Hemolysin-typ_Ca-bd_CS"/>
</dbReference>
<reference evidence="5 6" key="1">
    <citation type="submission" date="2019-07" db="EMBL/GenBank/DDBJ databases">
        <title>Diversity of Bacteria from Kongsfjorden, Arctic.</title>
        <authorList>
            <person name="Yu Y."/>
        </authorList>
    </citation>
    <scope>NUCLEOTIDE SEQUENCE [LARGE SCALE GENOMIC DNA]</scope>
    <source>
        <strain evidence="5 6">SM1922</strain>
    </source>
</reference>
<dbReference type="InterPro" id="IPR049826">
    <property type="entry name" value="Ig-like_ice"/>
</dbReference>
<organism evidence="5 6">
    <name type="scientific">Vreelandella titanicae</name>
    <dbReference type="NCBI Taxonomy" id="664683"/>
    <lineage>
        <taxon>Bacteria</taxon>
        <taxon>Pseudomonadati</taxon>
        <taxon>Pseudomonadota</taxon>
        <taxon>Gammaproteobacteria</taxon>
        <taxon>Oceanospirillales</taxon>
        <taxon>Halomonadaceae</taxon>
        <taxon>Vreelandella</taxon>
    </lineage>
</organism>
<dbReference type="InterPro" id="IPR036465">
    <property type="entry name" value="vWFA_dom_sf"/>
</dbReference>
<evidence type="ECO:0000256" key="1">
    <source>
        <dbReference type="ARBA" id="ARBA00004613"/>
    </source>
</evidence>
<dbReference type="RefSeq" id="WP_144815258.1">
    <property type="nucleotide sequence ID" value="NZ_VNFE01000009.1"/>
</dbReference>
<dbReference type="CDD" id="cd00198">
    <property type="entry name" value="vWFA"/>
    <property type="match status" value="1"/>
</dbReference>
<dbReference type="GO" id="GO:0005509">
    <property type="term" value="F:calcium ion binding"/>
    <property type="evidence" value="ECO:0007669"/>
    <property type="project" value="InterPro"/>
</dbReference>
<gene>
    <name evidence="5" type="ORF">FQP89_21375</name>
</gene>
<dbReference type="PROSITE" id="PS00330">
    <property type="entry name" value="HEMOLYSIN_CALCIUM"/>
    <property type="match status" value="1"/>
</dbReference>
<dbReference type="Pfam" id="PF00353">
    <property type="entry name" value="HemolysinCabind"/>
    <property type="match status" value="3"/>
</dbReference>
<sequence>ADRDYGVNTDASATITIDTIAGDDVINGEEATQTISVTGSVGGDAREGDTVTLTVGDNSYEGTVGEDLTYAIDVPGSVLAENDSVSAEVTGEDAAGNTYSADADRDYGVNTDASATITIDTIAGDDVINGEEATQTISVTGSVGGDAREGDTVILTVGDNSYEGTVGEDLTYAIDVPGSVLADNEQVSAEVSGTDDAGNTYSADADRDYGVNAAPEAAGGQVTGEEDTALILKWSDFNITDDSPAAEQGVVITLLPASGTLEFQDTSGQWQSVAEDASFSRAEIDAGQLRFVPDANESGFDSYGGEGVGNQQADYAQLQFLPTDAHNEGAEATLTIDIRPVADAPAVSVSLGNTLESVRSSVITVEHSNATITIEGTEISAEGISGQVIKPPFSDGNLNPGSANNTHGGDVIALIGDFNKLVNGSQAVNSINGDDKDYVYLNKPLTSYAVNLGEQHQNSGYDGTITDLATGVSISVNNIRGIIFGDGSTMLPTDATTTITQTGYDIIEVELSALLTDTDGSEVLSDVILTDIPAGVVLTGEGVVSQPDGSWLVTNPTGDSIEQLKLTMKVPVNAGAFDITATVTSSEVYEDTAGNQQVIDSETSTDTTAVEQYNIVVGSPGGDTIEGTSANDIIIGDVAGLQLVPGENYNLAFMVDTSGSMSNADIANAKASLTEVFNTLKESVGEDNAGTVNIFLVEFDTQAGRNVSVDLSDPQALSKLQAVLDGFQQGGGTNYEDAFKTTANWFYTDSVQANSGTNLTYFITDGLPTYYQAKEKESAVVGSRGGNRWNLNIDDIDYTPGQAYSMNIDGQMREVIDTSGNVQQWTHSSGCGGGSWNSSIIGQVRPEGDGTYEISELAGDGRSTTQTVAQNSLEAFALLDGKSSVNAIGLGDSLNESNLQAYDSDGIVQSNINPEQLADAILGENVELPSGNDTISGGEGNDVLFGDQVTFAGIEGNGLPAIKAYIAGQLGLADSNQVTAEQIHTYITDNHGEFNNSTGIVGNDTLIGGDGDDILFGQGGNDALVGGAGDDIMYGGNGANTFVWESSDEGAEQTPAVDQVMDFNMGQFGADSAADRLDIADLLQGENAENLDQYIKAEQQGADTVLHVKSGGGLAADGSNADQRIVLKDVEMPQGGNSSDFIQSMLDDGQFKIDQ</sequence>
<dbReference type="InterPro" id="IPR002035">
    <property type="entry name" value="VWF_A"/>
</dbReference>
<dbReference type="PANTHER" id="PTHR38340">
    <property type="entry name" value="S-LAYER PROTEIN"/>
    <property type="match status" value="1"/>
</dbReference>
<dbReference type="PRINTS" id="PR00313">
    <property type="entry name" value="CABNDNGRPT"/>
</dbReference>
<dbReference type="InterPro" id="IPR050557">
    <property type="entry name" value="RTX_toxin/Mannuronan_C5-epim"/>
</dbReference>
<comment type="subcellular location">
    <subcellularLocation>
        <location evidence="1">Secreted</location>
    </subcellularLocation>
</comment>
<evidence type="ECO:0000259" key="4">
    <source>
        <dbReference type="PROSITE" id="PS50234"/>
    </source>
</evidence>
<dbReference type="Pfam" id="PF13519">
    <property type="entry name" value="VWA_2"/>
    <property type="match status" value="1"/>
</dbReference>
<comment type="caution">
    <text evidence="5">The sequence shown here is derived from an EMBL/GenBank/DDBJ whole genome shotgun (WGS) entry which is preliminary data.</text>
</comment>
<dbReference type="InterPro" id="IPR011049">
    <property type="entry name" value="Serralysin-like_metalloprot_C"/>
</dbReference>
<feature type="non-terminal residue" evidence="5">
    <location>
        <position position="1"/>
    </location>
</feature>
<dbReference type="InterPro" id="IPR013783">
    <property type="entry name" value="Ig-like_fold"/>
</dbReference>
<dbReference type="InterPro" id="IPR001343">
    <property type="entry name" value="Hemolysn_Ca-bd"/>
</dbReference>
<dbReference type="EMBL" id="VNFE01000009">
    <property type="protein sequence ID" value="TVU87427.1"/>
    <property type="molecule type" value="Genomic_DNA"/>
</dbReference>
<dbReference type="PROSITE" id="PS50234">
    <property type="entry name" value="VWFA"/>
    <property type="match status" value="1"/>
</dbReference>
<keyword evidence="2" id="KW-0964">Secreted</keyword>
<dbReference type="Gene3D" id="3.40.50.410">
    <property type="entry name" value="von Willebrand factor, type A domain"/>
    <property type="match status" value="1"/>
</dbReference>
<dbReference type="NCBIfam" id="TIGR03661">
    <property type="entry name" value="T1SS_VCA0849"/>
    <property type="match status" value="1"/>
</dbReference>
<dbReference type="SUPFAM" id="SSF53300">
    <property type="entry name" value="vWA-like"/>
    <property type="match status" value="1"/>
</dbReference>
<feature type="domain" description="VWFA" evidence="4">
    <location>
        <begin position="650"/>
        <end position="766"/>
    </location>
</feature>
<dbReference type="Proteomes" id="UP000317288">
    <property type="component" value="Unassembled WGS sequence"/>
</dbReference>
<dbReference type="Gene3D" id="2.60.40.10">
    <property type="entry name" value="Immunoglobulins"/>
    <property type="match status" value="2"/>
</dbReference>
<keyword evidence="3" id="KW-0106">Calcium</keyword>
<accession>A0A558J1D9</accession>
<dbReference type="InterPro" id="IPR019960">
    <property type="entry name" value="T1SS_VCA0849"/>
</dbReference>
<dbReference type="NCBIfam" id="NF033510">
    <property type="entry name" value="Ca_tandemer"/>
    <property type="match status" value="2"/>
</dbReference>
<dbReference type="AlphaFoldDB" id="A0A558J1D9"/>
<dbReference type="GO" id="GO:0005576">
    <property type="term" value="C:extracellular region"/>
    <property type="evidence" value="ECO:0007669"/>
    <property type="project" value="UniProtKB-SubCell"/>
</dbReference>
<dbReference type="PANTHER" id="PTHR38340:SF1">
    <property type="entry name" value="S-LAYER PROTEIN"/>
    <property type="match status" value="1"/>
</dbReference>
<proteinExistence type="predicted"/>
<dbReference type="SUPFAM" id="SSF51120">
    <property type="entry name" value="beta-Roll"/>
    <property type="match status" value="1"/>
</dbReference>
<dbReference type="SMART" id="SM00327">
    <property type="entry name" value="VWA"/>
    <property type="match status" value="1"/>
</dbReference>
<protein>
    <submittedName>
        <fullName evidence="5">Ig-like domain-containing protein</fullName>
    </submittedName>
</protein>
<evidence type="ECO:0000313" key="5">
    <source>
        <dbReference type="EMBL" id="TVU87427.1"/>
    </source>
</evidence>
<dbReference type="Gene3D" id="2.150.10.10">
    <property type="entry name" value="Serralysin-like metalloprotease, C-terminal"/>
    <property type="match status" value="1"/>
</dbReference>
<evidence type="ECO:0000313" key="6">
    <source>
        <dbReference type="Proteomes" id="UP000317288"/>
    </source>
</evidence>
<evidence type="ECO:0000256" key="2">
    <source>
        <dbReference type="ARBA" id="ARBA00022525"/>
    </source>
</evidence>
<evidence type="ECO:0000256" key="3">
    <source>
        <dbReference type="ARBA" id="ARBA00022837"/>
    </source>
</evidence>
<name>A0A558J1D9_9GAMM</name>